<evidence type="ECO:0000256" key="8">
    <source>
        <dbReference type="RuleBase" id="RU003619"/>
    </source>
</evidence>
<keyword evidence="5 7" id="KW-0689">Ribosomal protein</keyword>
<comment type="similarity">
    <text evidence="1 7 8">Belongs to the universal ribosomal protein uS7 family.</text>
</comment>
<evidence type="ECO:0000256" key="3">
    <source>
        <dbReference type="ARBA" id="ARBA00022730"/>
    </source>
</evidence>
<keyword evidence="4 7" id="KW-0694">RNA-binding</keyword>
<dbReference type="Proteomes" id="UP000240569">
    <property type="component" value="Unassembled WGS sequence"/>
</dbReference>
<organism evidence="11 12">
    <name type="scientific">Candidatus Marsarchaeota G1 archaeon BE_D</name>
    <dbReference type="NCBI Taxonomy" id="1978156"/>
    <lineage>
        <taxon>Archaea</taxon>
        <taxon>Candidatus Marsarchaeota</taxon>
        <taxon>Candidatus Marsarchaeota group 1</taxon>
    </lineage>
</organism>
<evidence type="ECO:0000256" key="6">
    <source>
        <dbReference type="ARBA" id="ARBA00023274"/>
    </source>
</evidence>
<evidence type="ECO:0000256" key="7">
    <source>
        <dbReference type="HAMAP-Rule" id="MF_00480"/>
    </source>
</evidence>
<dbReference type="PANTHER" id="PTHR11205">
    <property type="entry name" value="RIBOSOMAL PROTEIN S7"/>
    <property type="match status" value="1"/>
</dbReference>
<gene>
    <name evidence="7" type="primary">rps7</name>
    <name evidence="11" type="ORF">B9Q02_02715</name>
</gene>
<keyword evidence="6 7" id="KW-0687">Ribonucleoprotein</keyword>
<dbReference type="InterPro" id="IPR005716">
    <property type="entry name" value="Ribosomal_uS7_euk/arc"/>
</dbReference>
<dbReference type="InterPro" id="IPR026018">
    <property type="entry name" value="Ribosomal_uS7_arc"/>
</dbReference>
<protein>
    <recommendedName>
        <fullName evidence="7">Small ribosomal subunit protein uS7</fullName>
    </recommendedName>
</protein>
<evidence type="ECO:0000256" key="4">
    <source>
        <dbReference type="ARBA" id="ARBA00022884"/>
    </source>
</evidence>
<evidence type="ECO:0000256" key="1">
    <source>
        <dbReference type="ARBA" id="ARBA00007151"/>
    </source>
</evidence>
<dbReference type="Pfam" id="PF00177">
    <property type="entry name" value="Ribosomal_S7"/>
    <property type="match status" value="1"/>
</dbReference>
<dbReference type="PIRSF" id="PIRSF002122">
    <property type="entry name" value="RPS7p_RPS7a_RPS5e_RPS7o"/>
    <property type="match status" value="1"/>
</dbReference>
<feature type="domain" description="Small ribosomal subunit protein uS7" evidence="10">
    <location>
        <begin position="40"/>
        <end position="189"/>
    </location>
</feature>
<evidence type="ECO:0000259" key="10">
    <source>
        <dbReference type="Pfam" id="PF00177"/>
    </source>
</evidence>
<keyword evidence="3 7" id="KW-0699">rRNA-binding</keyword>
<dbReference type="InterPro" id="IPR000235">
    <property type="entry name" value="Ribosomal_uS7"/>
</dbReference>
<comment type="subunit">
    <text evidence="2 7 9">Part of the 30S ribosomal subunit.</text>
</comment>
<evidence type="ECO:0000256" key="9">
    <source>
        <dbReference type="RuleBase" id="RU003621"/>
    </source>
</evidence>
<comment type="caution">
    <text evidence="11">The sequence shown here is derived from an EMBL/GenBank/DDBJ whole genome shotgun (WGS) entry which is preliminary data.</text>
</comment>
<dbReference type="InterPro" id="IPR023798">
    <property type="entry name" value="Ribosomal_uS7_dom"/>
</dbReference>
<evidence type="ECO:0000256" key="5">
    <source>
        <dbReference type="ARBA" id="ARBA00022980"/>
    </source>
</evidence>
<comment type="function">
    <text evidence="7 9">One of the primary rRNA binding proteins, it binds directly to 16S rRNA where it nucleates assembly of the head domain of the 30S subunit. Is located at the subunit interface close to the decoding center.</text>
</comment>
<dbReference type="InterPro" id="IPR020606">
    <property type="entry name" value="Ribosomal_uS7_CS"/>
</dbReference>
<dbReference type="GO" id="GO:0019843">
    <property type="term" value="F:rRNA binding"/>
    <property type="evidence" value="ECO:0007669"/>
    <property type="project" value="UniProtKB-UniRule"/>
</dbReference>
<evidence type="ECO:0000313" key="11">
    <source>
        <dbReference type="EMBL" id="PSN86320.1"/>
    </source>
</evidence>
<dbReference type="GO" id="GO:0003735">
    <property type="term" value="F:structural constituent of ribosome"/>
    <property type="evidence" value="ECO:0007669"/>
    <property type="project" value="UniProtKB-UniRule"/>
</dbReference>
<dbReference type="NCBIfam" id="NF003106">
    <property type="entry name" value="PRK04027.1"/>
    <property type="match status" value="1"/>
</dbReference>
<dbReference type="CDD" id="cd14867">
    <property type="entry name" value="uS7_Eukaryote"/>
    <property type="match status" value="1"/>
</dbReference>
<accession>A0A2R6AIU8</accession>
<dbReference type="HAMAP" id="MF_00480_A">
    <property type="entry name" value="Ribosomal_uS7_A"/>
    <property type="match status" value="1"/>
</dbReference>
<dbReference type="SUPFAM" id="SSF47973">
    <property type="entry name" value="Ribosomal protein S7"/>
    <property type="match status" value="1"/>
</dbReference>
<name>A0A2R6AIU8_9ARCH</name>
<dbReference type="InterPro" id="IPR036823">
    <property type="entry name" value="Ribosomal_uS7_dom_sf"/>
</dbReference>
<dbReference type="AlphaFoldDB" id="A0A2R6AIU8"/>
<sequence length="189" mass="21175">MFLIPKLFGKWDFSEVEVKDPGLKRYICLRPLFYPYSAGRHERRAFGKGEVMVVERLANMLMRPGKNGGKKAHAISIVRHAFEIIHVRTGKNPIQVLVDAIHNSSPKEETTRVAYGGIVYRVSVDVSPLRRVDLALRFLAEGARTRNKNSTKPLAESLAEELIAAASGDSRSYAIAKKDEIERIALSSR</sequence>
<dbReference type="PROSITE" id="PS00052">
    <property type="entry name" value="RIBOSOMAL_S7"/>
    <property type="match status" value="1"/>
</dbReference>
<evidence type="ECO:0000313" key="12">
    <source>
        <dbReference type="Proteomes" id="UP000240569"/>
    </source>
</evidence>
<dbReference type="NCBIfam" id="TIGR01028">
    <property type="entry name" value="uS7_euk_arch"/>
    <property type="match status" value="1"/>
</dbReference>
<dbReference type="GO" id="GO:0015935">
    <property type="term" value="C:small ribosomal subunit"/>
    <property type="evidence" value="ECO:0007669"/>
    <property type="project" value="UniProtKB-UniRule"/>
</dbReference>
<proteinExistence type="inferred from homology"/>
<dbReference type="GO" id="GO:0006412">
    <property type="term" value="P:translation"/>
    <property type="evidence" value="ECO:0007669"/>
    <property type="project" value="UniProtKB-UniRule"/>
</dbReference>
<dbReference type="EMBL" id="NEXD01000008">
    <property type="protein sequence ID" value="PSN86320.1"/>
    <property type="molecule type" value="Genomic_DNA"/>
</dbReference>
<evidence type="ECO:0000256" key="2">
    <source>
        <dbReference type="ARBA" id="ARBA00011458"/>
    </source>
</evidence>
<reference evidence="11 12" key="1">
    <citation type="submission" date="2017-04" db="EMBL/GenBank/DDBJ databases">
        <title>Novel microbial lineages endemic to geothermal iron-oxide mats fill important gaps in the evolutionary history of Archaea.</title>
        <authorList>
            <person name="Jay Z.J."/>
            <person name="Beam J.P."/>
            <person name="Dlakic M."/>
            <person name="Rusch D.B."/>
            <person name="Kozubal M.A."/>
            <person name="Inskeep W.P."/>
        </authorList>
    </citation>
    <scope>NUCLEOTIDE SEQUENCE [LARGE SCALE GENOMIC DNA]</scope>
    <source>
        <strain evidence="11">BE_D</strain>
    </source>
</reference>
<dbReference type="Gene3D" id="1.10.455.10">
    <property type="entry name" value="Ribosomal protein S7 domain"/>
    <property type="match status" value="1"/>
</dbReference>